<sequence length="1068" mass="115310">MFPATTTRLHHNNSPTKSPKTTPPPSKRFEAVVIASSRSLPSSSPPSSFRTPSLPVSQPSRQGQRASPPNQTNSSRHPSPLSQDDSSILGNTPVKTALDQSGAPRSLQNALPGAPSLMNPRIFPAGAQSSLIDDSVSSDGSSFRDEEYDGSDVSGDEDDRVENTEDDKRLDSQIGKLVVPPPLMSPPASHYPSTTPAFPHPTSQPFAQPSLYSPSLDSPQRLKPTERMSTSQLPPLSIGFGSSHNRPLPSRPDQENGPTFNYTLSPISHALTEVSGLPLHQPSAQPAHIDGQYIASKNEFAPLTVASIPQSLSSDMNFLTFDAHGNGIKHGDENGEGEENSKLSDGFVLPGSFLSVVTEPWFLRAFLPSLNIRSMVSLWDALEDSTRAQLDQTPEAREEIRVWGLGWAGYIRGALTEVEQRDGWDGVGNGIIVDFLSTLLLPPNTQLSPRQVFCTSLVTLLLRASHACLPPPGRHLIPFEEEDCIIEPVVPAHTSLPPSSRTLRNGKELVFPQPLATSIQPPAPPPALLPMFLPANGSQSALDPFGGRNQFPALEKRRINRRSSMSSVASWASRPKLGPGKESGGQAHLSPTSVGSPRVVSSSASIFSIDSSIRVAPPPSIHPQPRRYEFSQQPVFPRRPTRRDLAGLSDAGSVYSSGGSPSVLQRQRNPSFGNDGIPSSHSTFYPDPNAPPVPSLMNLAWSNASNGLIQSPDSSINDLSQAMAEGSPFGSNSSFLGGVPRPDFMSSPSSSSSLESGSFVVGRRYLSPSSRASTPQPVEPLFLSATSPYRYNRAPVVEIVVPLPTGVRWPSGSALKLCHQALARSGLLSKMKLGDLVENLAISHPRRTTHPSGWTTGTMVFVPPFLQPLSSAHSTLTISRSMALSPAQSQGLPPFRPCHLPPTLDMFLLPPTYFHAVLPAPYIVFLDISPFEQAVRASLRLAHQRNELSSTSGQTLFVDLWIHEAGFYIGESKYNEDDGVGEWRESEMGKRKAAGDQGEAGNPWNGTMVTLEADGTKEGRDEILNRITPEGNSSPFANRHPWEIVGSKSTRGSVWLKLVREQIPHHQS</sequence>
<organism evidence="2">
    <name type="scientific">Phaffia rhodozyma</name>
    <name type="common">Yeast</name>
    <name type="synonym">Xanthophyllomyces dendrorhous</name>
    <dbReference type="NCBI Taxonomy" id="264483"/>
    <lineage>
        <taxon>Eukaryota</taxon>
        <taxon>Fungi</taxon>
        <taxon>Dikarya</taxon>
        <taxon>Basidiomycota</taxon>
        <taxon>Agaricomycotina</taxon>
        <taxon>Tremellomycetes</taxon>
        <taxon>Cystofilobasidiales</taxon>
        <taxon>Mrakiaceae</taxon>
        <taxon>Phaffia</taxon>
    </lineage>
</organism>
<feature type="compositionally biased region" description="Polar residues" evidence="1">
    <location>
        <begin position="56"/>
        <end position="94"/>
    </location>
</feature>
<evidence type="ECO:0000256" key="1">
    <source>
        <dbReference type="SAM" id="MobiDB-lite"/>
    </source>
</evidence>
<feature type="compositionally biased region" description="Low complexity" evidence="1">
    <location>
        <begin position="652"/>
        <end position="663"/>
    </location>
</feature>
<feature type="compositionally biased region" description="Polar residues" evidence="1">
    <location>
        <begin position="127"/>
        <end position="141"/>
    </location>
</feature>
<reference evidence="2" key="1">
    <citation type="submission" date="2014-08" db="EMBL/GenBank/DDBJ databases">
        <authorList>
            <person name="Sharma Rahul"/>
            <person name="Thines Marco"/>
        </authorList>
    </citation>
    <scope>NUCLEOTIDE SEQUENCE</scope>
</reference>
<feature type="compositionally biased region" description="Low complexity" evidence="1">
    <location>
        <begin position="36"/>
        <end position="55"/>
    </location>
</feature>
<protein>
    <submittedName>
        <fullName evidence="2">Uncharacterized protein</fullName>
    </submittedName>
</protein>
<proteinExistence type="predicted"/>
<feature type="region of interest" description="Disordered" evidence="1">
    <location>
        <begin position="633"/>
        <end position="676"/>
    </location>
</feature>
<feature type="compositionally biased region" description="Acidic residues" evidence="1">
    <location>
        <begin position="146"/>
        <end position="160"/>
    </location>
</feature>
<name>A0A0F7SFC8_PHARH</name>
<feature type="compositionally biased region" description="Polar residues" evidence="1">
    <location>
        <begin position="664"/>
        <end position="676"/>
    </location>
</feature>
<feature type="compositionally biased region" description="Basic and acidic residues" evidence="1">
    <location>
        <begin position="161"/>
        <end position="171"/>
    </location>
</feature>
<evidence type="ECO:0000313" key="2">
    <source>
        <dbReference type="EMBL" id="CDZ96950.1"/>
    </source>
</evidence>
<dbReference type="EMBL" id="LN483167">
    <property type="protein sequence ID" value="CDZ96950.1"/>
    <property type="molecule type" value="Genomic_DNA"/>
</dbReference>
<feature type="compositionally biased region" description="Low complexity" evidence="1">
    <location>
        <begin position="562"/>
        <end position="574"/>
    </location>
</feature>
<dbReference type="AlphaFoldDB" id="A0A0F7SFC8"/>
<feature type="compositionally biased region" description="Polar residues" evidence="1">
    <location>
        <begin position="191"/>
        <end position="218"/>
    </location>
</feature>
<feature type="region of interest" description="Disordered" evidence="1">
    <location>
        <begin position="1"/>
        <end position="262"/>
    </location>
</feature>
<feature type="region of interest" description="Disordered" evidence="1">
    <location>
        <begin position="557"/>
        <end position="598"/>
    </location>
</feature>
<feature type="compositionally biased region" description="Polar residues" evidence="1">
    <location>
        <begin position="227"/>
        <end position="245"/>
    </location>
</feature>
<accession>A0A0F7SFC8</accession>